<dbReference type="InterPro" id="IPR029063">
    <property type="entry name" value="SAM-dependent_MTases_sf"/>
</dbReference>
<accession>A0A2U1JXR9</accession>
<gene>
    <name evidence="2" type="ORF">DB891_07170</name>
</gene>
<evidence type="ECO:0000313" key="3">
    <source>
        <dbReference type="Proteomes" id="UP000245618"/>
    </source>
</evidence>
<name>A0A2U1JXR9_9FLAO</name>
<dbReference type="Proteomes" id="UP000245618">
    <property type="component" value="Unassembled WGS sequence"/>
</dbReference>
<dbReference type="InterPro" id="IPR006342">
    <property type="entry name" value="FkbM_mtfrase"/>
</dbReference>
<dbReference type="AlphaFoldDB" id="A0A2U1JXR9"/>
<protein>
    <recommendedName>
        <fullName evidence="1">Methyltransferase FkbM domain-containing protein</fullName>
    </recommendedName>
</protein>
<keyword evidence="3" id="KW-1185">Reference proteome</keyword>
<organism evidence="2 3">
    <name type="scientific">Flavobacterium laiguense</name>
    <dbReference type="NCBI Taxonomy" id="2169409"/>
    <lineage>
        <taxon>Bacteria</taxon>
        <taxon>Pseudomonadati</taxon>
        <taxon>Bacteroidota</taxon>
        <taxon>Flavobacteriia</taxon>
        <taxon>Flavobacteriales</taxon>
        <taxon>Flavobacteriaceae</taxon>
        <taxon>Flavobacterium</taxon>
    </lineage>
</organism>
<dbReference type="Pfam" id="PF05050">
    <property type="entry name" value="Methyltransf_21"/>
    <property type="match status" value="1"/>
</dbReference>
<proteinExistence type="predicted"/>
<dbReference type="RefSeq" id="WP_116762009.1">
    <property type="nucleotide sequence ID" value="NZ_QCZH01000005.1"/>
</dbReference>
<evidence type="ECO:0000259" key="1">
    <source>
        <dbReference type="Pfam" id="PF05050"/>
    </source>
</evidence>
<evidence type="ECO:0000313" key="2">
    <source>
        <dbReference type="EMBL" id="PWA09942.1"/>
    </source>
</evidence>
<dbReference type="OrthoDB" id="9812600at2"/>
<dbReference type="EMBL" id="QCZH01000005">
    <property type="protein sequence ID" value="PWA09942.1"/>
    <property type="molecule type" value="Genomic_DNA"/>
</dbReference>
<dbReference type="Gene3D" id="3.40.50.150">
    <property type="entry name" value="Vaccinia Virus protein VP39"/>
    <property type="match status" value="1"/>
</dbReference>
<comment type="caution">
    <text evidence="2">The sequence shown here is derived from an EMBL/GenBank/DDBJ whole genome shotgun (WGS) entry which is preliminary data.</text>
</comment>
<feature type="domain" description="Methyltransferase FkbM" evidence="1">
    <location>
        <begin position="49"/>
        <end position="229"/>
    </location>
</feature>
<sequence length="246" mass="28872">MNFKKEIKNRIQREMLKKGFKINNVFYFNYLESILYQYVLKYKNINFIQIGANDGKRFDPIHEFIKYNKANITGYVVEPVRDYFMELCNTYKDYPNIKPLNFAIHNNLSEAVIYKVAKEFESIVPEFALGIASFDQDHHRRTNIPSEFLFEEKVQCMSLSGLVSGYNILNVSLLVLDTEGYDYNILTNIDFDVISPSIIHFEHGIKSGTISINQFNELKKLFHDNDYQLFVDKTDVTAVKTLLFYE</sequence>
<dbReference type="SUPFAM" id="SSF53335">
    <property type="entry name" value="S-adenosyl-L-methionine-dependent methyltransferases"/>
    <property type="match status" value="1"/>
</dbReference>
<reference evidence="2 3" key="1">
    <citation type="submission" date="2018-04" db="EMBL/GenBank/DDBJ databases">
        <title>Flavobacterium sp. nov., isolated from glacier ice.</title>
        <authorList>
            <person name="Liu Q."/>
            <person name="Xin Y.-H."/>
        </authorList>
    </citation>
    <scope>NUCLEOTIDE SEQUENCE [LARGE SCALE GENOMIC DNA]</scope>
    <source>
        <strain evidence="2 3">LB2P30</strain>
    </source>
</reference>